<dbReference type="HAMAP" id="MF_02065">
    <property type="entry name" value="MltG"/>
    <property type="match status" value="1"/>
</dbReference>
<dbReference type="Pfam" id="PF02618">
    <property type="entry name" value="YceG"/>
    <property type="match status" value="1"/>
</dbReference>
<accession>C7LYT4</accession>
<name>C7LYT4_ACIFD</name>
<dbReference type="EMBL" id="CP001631">
    <property type="protein sequence ID" value="ACU53892.1"/>
    <property type="molecule type" value="Genomic_DNA"/>
</dbReference>
<keyword evidence="6 7" id="KW-0961">Cell wall biogenesis/degradation</keyword>
<dbReference type="eggNOG" id="COG1559">
    <property type="taxonomic scope" value="Bacteria"/>
</dbReference>
<dbReference type="GO" id="GO:0009252">
    <property type="term" value="P:peptidoglycan biosynthetic process"/>
    <property type="evidence" value="ECO:0007669"/>
    <property type="project" value="UniProtKB-UniRule"/>
</dbReference>
<keyword evidence="4 7" id="KW-0472">Membrane</keyword>
<reference evidence="8 9" key="1">
    <citation type="journal article" date="2009" name="Stand. Genomic Sci.">
        <title>Complete genome sequence of Acidimicrobium ferrooxidans type strain (ICP).</title>
        <authorList>
            <person name="Clum A."/>
            <person name="Nolan M."/>
            <person name="Lang E."/>
            <person name="Glavina Del Rio T."/>
            <person name="Tice H."/>
            <person name="Copeland A."/>
            <person name="Cheng J.F."/>
            <person name="Lucas S."/>
            <person name="Chen F."/>
            <person name="Bruce D."/>
            <person name="Goodwin L."/>
            <person name="Pitluck S."/>
            <person name="Ivanova N."/>
            <person name="Mavrommatis K."/>
            <person name="Mikhailova N."/>
            <person name="Pati A."/>
            <person name="Chen A."/>
            <person name="Palaniappan K."/>
            <person name="Goker M."/>
            <person name="Spring S."/>
            <person name="Land M."/>
            <person name="Hauser L."/>
            <person name="Chang Y.J."/>
            <person name="Jeffries C.C."/>
            <person name="Chain P."/>
            <person name="Bristow J."/>
            <person name="Eisen J.A."/>
            <person name="Markowitz V."/>
            <person name="Hugenholtz P."/>
            <person name="Kyrpides N.C."/>
            <person name="Klenk H.P."/>
            <person name="Lapidus A."/>
        </authorList>
    </citation>
    <scope>NUCLEOTIDE SEQUENCE [LARGE SCALE GENOMIC DNA]</scope>
    <source>
        <strain evidence="9">DSM 10331 / JCM 15462 / NBRC 103882 / ICP</strain>
    </source>
</reference>
<evidence type="ECO:0000256" key="5">
    <source>
        <dbReference type="ARBA" id="ARBA00023239"/>
    </source>
</evidence>
<dbReference type="HOGENOM" id="CLU_025574_2_2_11"/>
<keyword evidence="5 7" id="KW-0456">Lyase</keyword>
<dbReference type="EC" id="4.2.2.29" evidence="7"/>
<dbReference type="STRING" id="525909.Afer_0953"/>
<dbReference type="KEGG" id="afo:Afer_0953"/>
<comment type="catalytic activity">
    <reaction evidence="7">
        <text>a peptidoglycan chain = a peptidoglycan chain with N-acetyl-1,6-anhydromuramyl-[peptide] at the reducing end + a peptidoglycan chain with N-acetylglucosamine at the non-reducing end.</text>
        <dbReference type="EC" id="4.2.2.29"/>
    </reaction>
</comment>
<evidence type="ECO:0000256" key="6">
    <source>
        <dbReference type="ARBA" id="ARBA00023316"/>
    </source>
</evidence>
<dbReference type="PANTHER" id="PTHR30518">
    <property type="entry name" value="ENDOLYTIC MUREIN TRANSGLYCOSYLASE"/>
    <property type="match status" value="1"/>
</dbReference>
<keyword evidence="2 7" id="KW-0812">Transmembrane</keyword>
<proteinExistence type="inferred from homology"/>
<sequence length="335" mass="35041">MRGWPKRLVALALVVVLALGAIGVAYLAEAAPSSSGHEVAVLIEPGTSLEGVSSLLAREGVVRNGTLFDLYLRLRGSPTVDAGVYFLRTGEGYAGALSALTAGPATVRLVVVPGMTIAQIAARLAALPEAGHNGGAFVAAASAVHSYHNPFLRGARSLEGFLYPDTYFVDPAQTPHELIQEMVDRFTQEALGVGLEPGGTYHGLSAYQVVIAASIVTKEATAASDAPKVARVILNRLAADMPLDMDSTVRFATGNENAPLTAAELASPSPWNTYTHRGLPPTPIGQPSVAAIDAVLHPATGPWLYFVALRGHRTESFFTTYAAQQAAIARYGEAG</sequence>
<organism evidence="8 9">
    <name type="scientific">Acidimicrobium ferrooxidans (strain DSM 10331 / JCM 15462 / NBRC 103882 / ICP)</name>
    <dbReference type="NCBI Taxonomy" id="525909"/>
    <lineage>
        <taxon>Bacteria</taxon>
        <taxon>Bacillati</taxon>
        <taxon>Actinomycetota</taxon>
        <taxon>Acidimicrobiia</taxon>
        <taxon>Acidimicrobiales</taxon>
        <taxon>Acidimicrobiaceae</taxon>
        <taxon>Acidimicrobium</taxon>
    </lineage>
</organism>
<comment type="function">
    <text evidence="7">Functions as a peptidoglycan terminase that cleaves nascent peptidoglycan strands endolytically to terminate their elongation.</text>
</comment>
<comment type="similarity">
    <text evidence="7">Belongs to the transglycosylase MltG family.</text>
</comment>
<dbReference type="AlphaFoldDB" id="C7LYT4"/>
<dbReference type="InterPro" id="IPR003770">
    <property type="entry name" value="MLTG-like"/>
</dbReference>
<protein>
    <recommendedName>
        <fullName evidence="7">Endolytic murein transglycosylase</fullName>
        <ecNumber evidence="7">4.2.2.29</ecNumber>
    </recommendedName>
    <alternativeName>
        <fullName evidence="7">Peptidoglycan lytic transglycosylase</fullName>
    </alternativeName>
    <alternativeName>
        <fullName evidence="7">Peptidoglycan polymerization terminase</fullName>
    </alternativeName>
</protein>
<dbReference type="PANTHER" id="PTHR30518:SF2">
    <property type="entry name" value="ENDOLYTIC MUREIN TRANSGLYCOSYLASE"/>
    <property type="match status" value="1"/>
</dbReference>
<dbReference type="Proteomes" id="UP000000771">
    <property type="component" value="Chromosome"/>
</dbReference>
<feature type="site" description="Important for catalytic activity" evidence="7">
    <location>
        <position position="219"/>
    </location>
</feature>
<keyword evidence="9" id="KW-1185">Reference proteome</keyword>
<evidence type="ECO:0000313" key="8">
    <source>
        <dbReference type="EMBL" id="ACU53892.1"/>
    </source>
</evidence>
<dbReference type="NCBIfam" id="TIGR00247">
    <property type="entry name" value="endolytic transglycosylase MltG"/>
    <property type="match status" value="1"/>
</dbReference>
<evidence type="ECO:0000256" key="4">
    <source>
        <dbReference type="ARBA" id="ARBA00023136"/>
    </source>
</evidence>
<dbReference type="GO" id="GO:0008932">
    <property type="term" value="F:lytic endotransglycosylase activity"/>
    <property type="evidence" value="ECO:0007669"/>
    <property type="project" value="UniProtKB-UniRule"/>
</dbReference>
<evidence type="ECO:0000256" key="7">
    <source>
        <dbReference type="HAMAP-Rule" id="MF_02065"/>
    </source>
</evidence>
<evidence type="ECO:0000256" key="3">
    <source>
        <dbReference type="ARBA" id="ARBA00022989"/>
    </source>
</evidence>
<gene>
    <name evidence="7" type="primary">mltG</name>
    <name evidence="8" type="ordered locus">Afer_0953</name>
</gene>
<keyword evidence="1 7" id="KW-1003">Cell membrane</keyword>
<dbReference type="Gene3D" id="3.30.1490.480">
    <property type="entry name" value="Endolytic murein transglycosylase"/>
    <property type="match status" value="1"/>
</dbReference>
<keyword evidence="3 7" id="KW-1133">Transmembrane helix</keyword>
<evidence type="ECO:0000256" key="2">
    <source>
        <dbReference type="ARBA" id="ARBA00022692"/>
    </source>
</evidence>
<dbReference type="GO" id="GO:0005886">
    <property type="term" value="C:plasma membrane"/>
    <property type="evidence" value="ECO:0007669"/>
    <property type="project" value="UniProtKB-UniRule"/>
</dbReference>
<dbReference type="GO" id="GO:0071555">
    <property type="term" value="P:cell wall organization"/>
    <property type="evidence" value="ECO:0007669"/>
    <property type="project" value="UniProtKB-KW"/>
</dbReference>
<evidence type="ECO:0000256" key="1">
    <source>
        <dbReference type="ARBA" id="ARBA00022475"/>
    </source>
</evidence>
<evidence type="ECO:0000313" key="9">
    <source>
        <dbReference type="Proteomes" id="UP000000771"/>
    </source>
</evidence>